<dbReference type="EMBL" id="PFGW01000003">
    <property type="protein sequence ID" value="PIW74899.1"/>
    <property type="molecule type" value="Genomic_DNA"/>
</dbReference>
<evidence type="ECO:0000313" key="1">
    <source>
        <dbReference type="EMBL" id="PIW74899.1"/>
    </source>
</evidence>
<dbReference type="InterPro" id="IPR029063">
    <property type="entry name" value="SAM-dependent_MTases_sf"/>
</dbReference>
<reference evidence="2" key="1">
    <citation type="submission" date="2017-09" db="EMBL/GenBank/DDBJ databases">
        <title>Depth-based differentiation of microbial function through sediment-hosted aquifers and enrichment of novel symbionts in the deep terrestrial subsurface.</title>
        <authorList>
            <person name="Probst A.J."/>
            <person name="Ladd B."/>
            <person name="Jarett J.K."/>
            <person name="Geller-Mcgrath D.E."/>
            <person name="Sieber C.M.K."/>
            <person name="Emerson J.B."/>
            <person name="Anantharaman K."/>
            <person name="Thomas B.C."/>
            <person name="Malmstrom R."/>
            <person name="Stieglmeier M."/>
            <person name="Klingl A."/>
            <person name="Woyke T."/>
            <person name="Ryan C.M."/>
            <person name="Banfield J.F."/>
        </authorList>
    </citation>
    <scope>NUCLEOTIDE SEQUENCE [LARGE SCALE GENOMIC DNA]</scope>
</reference>
<organism evidence="1 2">
    <name type="scientific">Candidatus Portnoybacteria bacterium CG_4_8_14_3_um_filter_44_15</name>
    <dbReference type="NCBI Taxonomy" id="1974803"/>
    <lineage>
        <taxon>Bacteria</taxon>
        <taxon>Candidatus Portnoyibacteriota</taxon>
    </lineage>
</organism>
<sequence length="379" mass="44520">MTKAQLGQFFTTNSDYILQGLESFVKNKEITDPFAGNQDLFSWASKNKCKKITGFDCDKKYTDNKKVFYNDSINSPKKYKFVLTNPPYLHKNKADGKTKDNFFSGTHSFFEDLYQVSIYSILDSEEGILIVPLNFLCAENSKKIRNLFFEKFKIIKLNVFSQQVFKDTTYNVISFYYKKKKGFDGKNKISAAIFPEKEKINFAIERKFGWQLGGNFINQIKSAKNYLEIFRLTEDFLKSGSYGAKMAFQNIKEIRNYNIHGNVRNILERNILLLRAIDSKNGKKIQLEDIRRYNILGLVGKNTSRNMAHIIFGQGIPVEEQEKLIQEFNQKLNQNRKKYFSFFLTNFRDNGRKRISFDFTYKFLNYLYEQKHSKQSTLL</sequence>
<dbReference type="Gene3D" id="3.40.50.150">
    <property type="entry name" value="Vaccinia Virus protein VP39"/>
    <property type="match status" value="1"/>
</dbReference>
<evidence type="ECO:0000313" key="2">
    <source>
        <dbReference type="Proteomes" id="UP000231673"/>
    </source>
</evidence>
<accession>A0A2M7IEJ6</accession>
<gene>
    <name evidence="1" type="ORF">CO003_00085</name>
</gene>
<name>A0A2M7IEJ6_9BACT</name>
<dbReference type="GO" id="GO:0008168">
    <property type="term" value="F:methyltransferase activity"/>
    <property type="evidence" value="ECO:0007669"/>
    <property type="project" value="InterPro"/>
</dbReference>
<dbReference type="Proteomes" id="UP000231673">
    <property type="component" value="Unassembled WGS sequence"/>
</dbReference>
<dbReference type="GO" id="GO:0003676">
    <property type="term" value="F:nucleic acid binding"/>
    <property type="evidence" value="ECO:0007669"/>
    <property type="project" value="InterPro"/>
</dbReference>
<comment type="caution">
    <text evidence="1">The sequence shown here is derived from an EMBL/GenBank/DDBJ whole genome shotgun (WGS) entry which is preliminary data.</text>
</comment>
<dbReference type="GO" id="GO:0032259">
    <property type="term" value="P:methylation"/>
    <property type="evidence" value="ECO:0007669"/>
    <property type="project" value="InterPro"/>
</dbReference>
<dbReference type="SUPFAM" id="SSF53335">
    <property type="entry name" value="S-adenosyl-L-methionine-dependent methyltransferases"/>
    <property type="match status" value="1"/>
</dbReference>
<protein>
    <submittedName>
        <fullName evidence="1">Uncharacterized protein</fullName>
    </submittedName>
</protein>
<dbReference type="InterPro" id="IPR002052">
    <property type="entry name" value="DNA_methylase_N6_adenine_CS"/>
</dbReference>
<dbReference type="PROSITE" id="PS00092">
    <property type="entry name" value="N6_MTASE"/>
    <property type="match status" value="1"/>
</dbReference>
<dbReference type="AlphaFoldDB" id="A0A2M7IEJ6"/>
<proteinExistence type="predicted"/>